<dbReference type="EMBL" id="HG992984">
    <property type="protein sequence ID" value="CAE7200285.1"/>
    <property type="molecule type" value="Genomic_DNA"/>
</dbReference>
<evidence type="ECO:0000313" key="2">
    <source>
        <dbReference type="EMBL" id="CAE7200285.1"/>
    </source>
</evidence>
<reference evidence="2" key="1">
    <citation type="submission" date="2021-02" db="EMBL/GenBank/DDBJ databases">
        <authorList>
            <person name="Syme A R."/>
            <person name="Syme A R."/>
            <person name="Moolhuijzen P."/>
        </authorList>
    </citation>
    <scope>NUCLEOTIDE SEQUENCE</scope>
    <source>
        <strain evidence="2">W1-1</strain>
    </source>
</reference>
<evidence type="ECO:0000313" key="3">
    <source>
        <dbReference type="EMBL" id="CAE7200304.1"/>
    </source>
</evidence>
<gene>
    <name evidence="2" type="ORF">PTTW11_08624</name>
    <name evidence="3" type="ORF">PTTW11_08627</name>
</gene>
<feature type="signal peptide" evidence="1">
    <location>
        <begin position="1"/>
        <end position="21"/>
    </location>
</feature>
<organism evidence="2 4">
    <name type="scientific">Pyrenophora teres f. teres</name>
    <dbReference type="NCBI Taxonomy" id="97479"/>
    <lineage>
        <taxon>Eukaryota</taxon>
        <taxon>Fungi</taxon>
        <taxon>Dikarya</taxon>
        <taxon>Ascomycota</taxon>
        <taxon>Pezizomycotina</taxon>
        <taxon>Dothideomycetes</taxon>
        <taxon>Pleosporomycetidae</taxon>
        <taxon>Pleosporales</taxon>
        <taxon>Pleosporineae</taxon>
        <taxon>Pleosporaceae</taxon>
        <taxon>Pyrenophora</taxon>
    </lineage>
</organism>
<dbReference type="EMBL" id="HG992984">
    <property type="protein sequence ID" value="CAE7200304.1"/>
    <property type="molecule type" value="Genomic_DNA"/>
</dbReference>
<proteinExistence type="predicted"/>
<keyword evidence="1" id="KW-0732">Signal</keyword>
<feature type="chain" id="PRO_5036393119" evidence="1">
    <location>
        <begin position="22"/>
        <end position="64"/>
    </location>
</feature>
<dbReference type="AlphaFoldDB" id="A0A6S6WEP1"/>
<dbReference type="Proteomes" id="UP000472372">
    <property type="component" value="Chromosome 8"/>
</dbReference>
<evidence type="ECO:0000313" key="4">
    <source>
        <dbReference type="Proteomes" id="UP000472372"/>
    </source>
</evidence>
<evidence type="ECO:0000256" key="1">
    <source>
        <dbReference type="SAM" id="SignalP"/>
    </source>
</evidence>
<sequence>MKFFSAILVATLATLLGSATAKYTCKPCDRGGDTVIVCLTPDNIQSCLTGCNKRTNQACCDPGC</sequence>
<accession>A0A6S6WEP1</accession>
<name>A0A6S6WEP1_9PLEO</name>
<protein>
    <submittedName>
        <fullName evidence="2">Uncharacterized protein</fullName>
    </submittedName>
</protein>